<dbReference type="GO" id="GO:0051117">
    <property type="term" value="F:ATPase binding"/>
    <property type="evidence" value="ECO:0007669"/>
    <property type="project" value="TreeGrafter"/>
</dbReference>
<dbReference type="GO" id="GO:0005874">
    <property type="term" value="C:microtubule"/>
    <property type="evidence" value="ECO:0007669"/>
    <property type="project" value="UniProtKB-KW"/>
</dbReference>
<evidence type="ECO:0000256" key="2">
    <source>
        <dbReference type="ARBA" id="ARBA00004245"/>
    </source>
</evidence>
<evidence type="ECO:0000256" key="5">
    <source>
        <dbReference type="ARBA" id="ARBA00022701"/>
    </source>
</evidence>
<dbReference type="GO" id="GO:0005525">
    <property type="term" value="F:GTP binding"/>
    <property type="evidence" value="ECO:0007669"/>
    <property type="project" value="UniProtKB-KW"/>
</dbReference>
<dbReference type="Proteomes" id="UP000228934">
    <property type="component" value="Unassembled WGS sequence"/>
</dbReference>
<dbReference type="GO" id="GO:0016787">
    <property type="term" value="F:hydrolase activity"/>
    <property type="evidence" value="ECO:0007669"/>
    <property type="project" value="UniProtKB-KW"/>
</dbReference>
<dbReference type="PRINTS" id="PR01162">
    <property type="entry name" value="ALPHATUBULIN"/>
</dbReference>
<evidence type="ECO:0000259" key="12">
    <source>
        <dbReference type="Pfam" id="PF00091"/>
    </source>
</evidence>
<dbReference type="GO" id="GO:0005200">
    <property type="term" value="F:structural constituent of cytoskeleton"/>
    <property type="evidence" value="ECO:0007669"/>
    <property type="project" value="InterPro"/>
</dbReference>
<gene>
    <name evidence="13" type="ORF">AB205_0200890</name>
</gene>
<dbReference type="GO" id="GO:0016558">
    <property type="term" value="P:protein import into peroxisome matrix"/>
    <property type="evidence" value="ECO:0007669"/>
    <property type="project" value="TreeGrafter"/>
</dbReference>
<evidence type="ECO:0000256" key="9">
    <source>
        <dbReference type="ARBA" id="ARBA00023212"/>
    </source>
</evidence>
<dbReference type="PRINTS" id="PR01161">
    <property type="entry name" value="TUBULIN"/>
</dbReference>
<reference evidence="14" key="1">
    <citation type="journal article" date="2017" name="Nat. Commun.">
        <title>The North American bullfrog draft genome provides insight into hormonal regulation of long noncoding RNA.</title>
        <authorList>
            <person name="Hammond S.A."/>
            <person name="Warren R.L."/>
            <person name="Vandervalk B.P."/>
            <person name="Kucuk E."/>
            <person name="Khan H."/>
            <person name="Gibb E.A."/>
            <person name="Pandoh P."/>
            <person name="Kirk H."/>
            <person name="Zhao Y."/>
            <person name="Jones M."/>
            <person name="Mungall A.J."/>
            <person name="Coope R."/>
            <person name="Pleasance S."/>
            <person name="Moore R.A."/>
            <person name="Holt R.A."/>
            <person name="Round J.M."/>
            <person name="Ohora S."/>
            <person name="Walle B.V."/>
            <person name="Veldhoen N."/>
            <person name="Helbing C.C."/>
            <person name="Birol I."/>
        </authorList>
    </citation>
    <scope>NUCLEOTIDE SEQUENCE [LARGE SCALE GENOMIC DNA]</scope>
</reference>
<evidence type="ECO:0000256" key="11">
    <source>
        <dbReference type="SAM" id="MobiDB-lite"/>
    </source>
</evidence>
<keyword evidence="14" id="KW-1185">Reference proteome</keyword>
<feature type="region of interest" description="Disordered" evidence="11">
    <location>
        <begin position="198"/>
        <end position="217"/>
    </location>
</feature>
<keyword evidence="9" id="KW-0206">Cytoskeleton</keyword>
<dbReference type="GO" id="GO:0007017">
    <property type="term" value="P:microtubule-based process"/>
    <property type="evidence" value="ECO:0007669"/>
    <property type="project" value="InterPro"/>
</dbReference>
<evidence type="ECO:0000256" key="4">
    <source>
        <dbReference type="ARBA" id="ARBA00022490"/>
    </source>
</evidence>
<dbReference type="GO" id="GO:0044877">
    <property type="term" value="F:protein-containing complex binding"/>
    <property type="evidence" value="ECO:0007669"/>
    <property type="project" value="InterPro"/>
</dbReference>
<evidence type="ECO:0000256" key="1">
    <source>
        <dbReference type="ARBA" id="ARBA00001946"/>
    </source>
</evidence>
<evidence type="ECO:0000256" key="6">
    <source>
        <dbReference type="ARBA" id="ARBA00022741"/>
    </source>
</evidence>
<comment type="catalytic activity">
    <reaction evidence="10">
        <text>GTP + H2O = GDP + phosphate + H(+)</text>
        <dbReference type="Rhea" id="RHEA:19669"/>
        <dbReference type="ChEBI" id="CHEBI:15377"/>
        <dbReference type="ChEBI" id="CHEBI:15378"/>
        <dbReference type="ChEBI" id="CHEBI:37565"/>
        <dbReference type="ChEBI" id="CHEBI:43474"/>
        <dbReference type="ChEBI" id="CHEBI:58189"/>
    </reaction>
    <physiologicalReaction direction="left-to-right" evidence="10">
        <dbReference type="Rhea" id="RHEA:19670"/>
    </physiologicalReaction>
</comment>
<proteinExistence type="inferred from homology"/>
<dbReference type="InterPro" id="IPR036525">
    <property type="entry name" value="Tubulin/FtsZ_GTPase_sf"/>
</dbReference>
<dbReference type="EMBL" id="KV937668">
    <property type="protein sequence ID" value="PIO29339.1"/>
    <property type="molecule type" value="Genomic_DNA"/>
</dbReference>
<keyword evidence="7" id="KW-0378">Hydrolase</keyword>
<dbReference type="OrthoDB" id="5954192at2759"/>
<name>A0A2G9RN49_AQUCT</name>
<dbReference type="GO" id="GO:0005778">
    <property type="term" value="C:peroxisomal membrane"/>
    <property type="evidence" value="ECO:0007669"/>
    <property type="project" value="InterPro"/>
</dbReference>
<dbReference type="AlphaFoldDB" id="A0A2G9RN49"/>
<dbReference type="InterPro" id="IPR002452">
    <property type="entry name" value="Alpha_tubulin"/>
</dbReference>
<sequence>MAVTENVSSCSLSAMWDWSHLSLSGTPPTVCLLDAAADLLVLERNFAGALALCERGLQILSADGGDTKNGQVKASLCVIGIQALAEMEQWREVLPWLFQYYQSAQEMPHNIMELCLLLYSSVKQPHVMLDLSRDWLKDPKNQLLPGYQKVSELHLLRILLPLGHFSEAEELARDPSAFTTQQQEVVLTAVAEERRRLKQAEEEAQIESPGEPDCPSAAGRLQARREHVVRCLYGALSVVVTWVRRIPLQRVLVALLLMSVILLRLDPASPLSQGPIAHLLLLLRQIATNIFKNTSPSQAGVQIGNACWELFCLEHGIEPDGTLRDKEKQSIKDDSFTTFFSETGNGKHVPRAVMVDLEPSVVDHSTLSGNAFICFSLQKNGAVFVQVENFAVAVYCDMTGLYSCRSIKGSARSNLKLNSIPPFSLAQLYRLLSCNKNRISLHTVSFTQCTLEASALSKPQHMMPLILWIQIV</sequence>
<evidence type="ECO:0000313" key="13">
    <source>
        <dbReference type="EMBL" id="PIO29339.1"/>
    </source>
</evidence>
<comment type="similarity">
    <text evidence="3">Belongs to the tubulin family.</text>
</comment>
<keyword evidence="8" id="KW-0342">GTP-binding</keyword>
<dbReference type="PANTHER" id="PTHR16262:SF2">
    <property type="entry name" value="PEROXISOME ASSEMBLY PROTEIN 26"/>
    <property type="match status" value="1"/>
</dbReference>
<evidence type="ECO:0000256" key="8">
    <source>
        <dbReference type="ARBA" id="ARBA00023134"/>
    </source>
</evidence>
<dbReference type="SUPFAM" id="SSF52490">
    <property type="entry name" value="Tubulin nucleotide-binding domain-like"/>
    <property type="match status" value="1"/>
</dbReference>
<dbReference type="GO" id="GO:0045046">
    <property type="term" value="P:protein import into peroxisome membrane"/>
    <property type="evidence" value="ECO:0007669"/>
    <property type="project" value="InterPro"/>
</dbReference>
<accession>A0A2G9RN49</accession>
<dbReference type="InterPro" id="IPR003008">
    <property type="entry name" value="Tubulin_FtsZ_GTPase"/>
</dbReference>
<evidence type="ECO:0000256" key="7">
    <source>
        <dbReference type="ARBA" id="ARBA00022801"/>
    </source>
</evidence>
<keyword evidence="4" id="KW-0963">Cytoplasm</keyword>
<feature type="domain" description="Tubulin/FtsZ GTPase" evidence="12">
    <location>
        <begin position="298"/>
        <end position="368"/>
    </location>
</feature>
<dbReference type="Pfam" id="PF07163">
    <property type="entry name" value="Pex26"/>
    <property type="match status" value="1"/>
</dbReference>
<evidence type="ECO:0000256" key="3">
    <source>
        <dbReference type="ARBA" id="ARBA00009636"/>
    </source>
</evidence>
<dbReference type="Pfam" id="PF00091">
    <property type="entry name" value="Tubulin"/>
    <property type="match status" value="1"/>
</dbReference>
<protein>
    <recommendedName>
        <fullName evidence="12">Tubulin/FtsZ GTPase domain-containing protein</fullName>
    </recommendedName>
</protein>
<comment type="subcellular location">
    <subcellularLocation>
        <location evidence="2">Cytoplasm</location>
        <location evidence="2">Cytoskeleton</location>
    </subcellularLocation>
</comment>
<comment type="cofactor">
    <cofactor evidence="1">
        <name>Mg(2+)</name>
        <dbReference type="ChEBI" id="CHEBI:18420"/>
    </cofactor>
</comment>
<keyword evidence="6" id="KW-0547">Nucleotide-binding</keyword>
<dbReference type="PANTHER" id="PTHR16262">
    <property type="entry name" value="PEROXISOME ASSEMBLY PROTEIN 26"/>
    <property type="match status" value="1"/>
</dbReference>
<keyword evidence="5" id="KW-0493">Microtubule</keyword>
<dbReference type="InterPro" id="IPR000217">
    <property type="entry name" value="Tubulin"/>
</dbReference>
<feature type="non-terminal residue" evidence="13">
    <location>
        <position position="472"/>
    </location>
</feature>
<evidence type="ECO:0000256" key="10">
    <source>
        <dbReference type="ARBA" id="ARBA00049117"/>
    </source>
</evidence>
<dbReference type="Gene3D" id="3.40.50.1440">
    <property type="entry name" value="Tubulin/FtsZ, GTPase domain"/>
    <property type="match status" value="1"/>
</dbReference>
<organism evidence="13 14">
    <name type="scientific">Aquarana catesbeiana</name>
    <name type="common">American bullfrog</name>
    <name type="synonym">Rana catesbeiana</name>
    <dbReference type="NCBI Taxonomy" id="8400"/>
    <lineage>
        <taxon>Eukaryota</taxon>
        <taxon>Metazoa</taxon>
        <taxon>Chordata</taxon>
        <taxon>Craniata</taxon>
        <taxon>Vertebrata</taxon>
        <taxon>Euteleostomi</taxon>
        <taxon>Amphibia</taxon>
        <taxon>Batrachia</taxon>
        <taxon>Anura</taxon>
        <taxon>Neobatrachia</taxon>
        <taxon>Ranoidea</taxon>
        <taxon>Ranidae</taxon>
        <taxon>Aquarana</taxon>
    </lineage>
</organism>
<dbReference type="InterPro" id="IPR010797">
    <property type="entry name" value="Pex26"/>
</dbReference>
<evidence type="ECO:0000313" key="14">
    <source>
        <dbReference type="Proteomes" id="UP000228934"/>
    </source>
</evidence>